<dbReference type="PANTHER" id="PTHR20857:SF15">
    <property type="entry name" value="THIAMINE-PHOSPHATE SYNTHASE"/>
    <property type="match status" value="1"/>
</dbReference>
<gene>
    <name evidence="4" type="primary">tenI</name>
    <name evidence="4" type="ORF">CSC2_18260</name>
</gene>
<evidence type="ECO:0000256" key="2">
    <source>
        <dbReference type="ARBA" id="ARBA00022977"/>
    </source>
</evidence>
<name>A0ABQ1E950_9CLOT</name>
<keyword evidence="5" id="KW-1185">Reference proteome</keyword>
<dbReference type="Gene3D" id="3.20.20.70">
    <property type="entry name" value="Aldolase class I"/>
    <property type="match status" value="1"/>
</dbReference>
<evidence type="ECO:0000256" key="1">
    <source>
        <dbReference type="ARBA" id="ARBA00004948"/>
    </source>
</evidence>
<dbReference type="InterPro" id="IPR022998">
    <property type="entry name" value="ThiamineP_synth_TenI"/>
</dbReference>
<dbReference type="PANTHER" id="PTHR20857">
    <property type="entry name" value="THIAMINE-PHOSPHATE PYROPHOSPHORYLASE"/>
    <property type="match status" value="1"/>
</dbReference>
<keyword evidence="2" id="KW-0784">Thiamine biosynthesis</keyword>
<dbReference type="CDD" id="cd00564">
    <property type="entry name" value="TMP_TenI"/>
    <property type="match status" value="1"/>
</dbReference>
<accession>A0ABQ1E950</accession>
<comment type="caution">
    <text evidence="4">The sequence shown here is derived from an EMBL/GenBank/DDBJ whole genome shotgun (WGS) entry which is preliminary data.</text>
</comment>
<evidence type="ECO:0000313" key="4">
    <source>
        <dbReference type="EMBL" id="GFZ31300.1"/>
    </source>
</evidence>
<comment type="pathway">
    <text evidence="1">Cofactor biosynthesis; thiamine diphosphate biosynthesis.</text>
</comment>
<dbReference type="InterPro" id="IPR013785">
    <property type="entry name" value="Aldolase_TIM"/>
</dbReference>
<protein>
    <submittedName>
        <fullName evidence="4">Thiamine phosphate synthase</fullName>
    </submittedName>
</protein>
<dbReference type="InterPro" id="IPR036206">
    <property type="entry name" value="ThiamineP_synth_sf"/>
</dbReference>
<evidence type="ECO:0000313" key="5">
    <source>
        <dbReference type="Proteomes" id="UP000663802"/>
    </source>
</evidence>
<evidence type="ECO:0000259" key="3">
    <source>
        <dbReference type="Pfam" id="PF02581"/>
    </source>
</evidence>
<organism evidence="4 5">
    <name type="scientific">Clostridium zeae</name>
    <dbReference type="NCBI Taxonomy" id="2759022"/>
    <lineage>
        <taxon>Bacteria</taxon>
        <taxon>Bacillati</taxon>
        <taxon>Bacillota</taxon>
        <taxon>Clostridia</taxon>
        <taxon>Eubacteriales</taxon>
        <taxon>Clostridiaceae</taxon>
        <taxon>Clostridium</taxon>
    </lineage>
</organism>
<dbReference type="Proteomes" id="UP000663802">
    <property type="component" value="Unassembled WGS sequence"/>
</dbReference>
<reference evidence="4 5" key="1">
    <citation type="journal article" date="2021" name="Int. J. Syst. Evol. Microbiol.">
        <title>Clostridium zeae sp. nov., isolated from corn silage.</title>
        <authorList>
            <person name="Kobayashi H."/>
            <person name="Tanizawa Y."/>
            <person name="Yagura M."/>
            <person name="Sakamoto M."/>
            <person name="Ohkuma M."/>
            <person name="Tohno M."/>
        </authorList>
    </citation>
    <scope>NUCLEOTIDE SEQUENCE [LARGE SCALE GENOMIC DNA]</scope>
    <source>
        <strain evidence="4 5">CSC2</strain>
    </source>
</reference>
<dbReference type="Pfam" id="PF02581">
    <property type="entry name" value="TMP-TENI"/>
    <property type="match status" value="1"/>
</dbReference>
<dbReference type="SUPFAM" id="SSF51391">
    <property type="entry name" value="Thiamin phosphate synthase"/>
    <property type="match status" value="1"/>
</dbReference>
<feature type="domain" description="Thiamine phosphate synthase/TenI" evidence="3">
    <location>
        <begin position="33"/>
        <end position="209"/>
    </location>
</feature>
<proteinExistence type="predicted"/>
<dbReference type="RefSeq" id="WP_228731237.1">
    <property type="nucleotide sequence ID" value="NZ_BMBA01000001.1"/>
</dbReference>
<sequence>MNKAIEHYEDKDVRIIKNKHSSVSVKTGMNKGIYIITNRKLIEERTLTEVIESSVKGGAVAVILREKDLDADSLMELAIKLKEKVSRSTSLFIINGSYEVAKTVGADGLHLSFNNFMSFQEEFNGFLGVSVHSLEEAILAEQKGASYLIAGHIFETSCKEGMKGRGLDFLSKICESVTIPVIAIGGISEHNISNIMKCGAYGAAVMSSVMQSEDPESYICKLRYKSNL</sequence>
<dbReference type="EMBL" id="BMBA01000001">
    <property type="protein sequence ID" value="GFZ31300.1"/>
    <property type="molecule type" value="Genomic_DNA"/>
</dbReference>